<sequence>MKTKQNKNNQITNEENAYDKLVYGNYEKAKSSDKFINKQSLENQFLLVENISFESEGYQKLLTLFNNALSEGNEIEFDFGILSFDRDARFSLDKLVPTIHQKPNDHLVTYSLINSDNTVLKQYNDFVVKLLNLQYYVEIFKGLIIWKDENNLIKVFFAKEWTNAN</sequence>
<organism evidence="1 2">
    <name type="scientific">Metamycoplasma neophronis</name>
    <dbReference type="NCBI Taxonomy" id="872983"/>
    <lineage>
        <taxon>Bacteria</taxon>
        <taxon>Bacillati</taxon>
        <taxon>Mycoplasmatota</taxon>
        <taxon>Mycoplasmoidales</taxon>
        <taxon>Metamycoplasmataceae</taxon>
        <taxon>Metamycoplasma</taxon>
    </lineage>
</organism>
<accession>A0ABY2Z097</accession>
<name>A0ABY2Z097_9BACT</name>
<dbReference type="Pfam" id="PF10896">
    <property type="entry name" value="DUF2714"/>
    <property type="match status" value="1"/>
</dbReference>
<comment type="caution">
    <text evidence="1">The sequence shown here is derived from an EMBL/GenBank/DDBJ whole genome shotgun (WGS) entry which is preliminary data.</text>
</comment>
<keyword evidence="2" id="KW-1185">Reference proteome</keyword>
<evidence type="ECO:0000313" key="1">
    <source>
        <dbReference type="EMBL" id="TPR54064.1"/>
    </source>
</evidence>
<protein>
    <submittedName>
        <fullName evidence="1">DUF2714 domain-containing protein</fullName>
    </submittedName>
</protein>
<dbReference type="EMBL" id="VHHP01000003">
    <property type="protein sequence ID" value="TPR54064.1"/>
    <property type="molecule type" value="Genomic_DNA"/>
</dbReference>
<dbReference type="Proteomes" id="UP000316851">
    <property type="component" value="Unassembled WGS sequence"/>
</dbReference>
<proteinExistence type="predicted"/>
<reference evidence="1" key="1">
    <citation type="submission" date="2019-06" db="EMBL/GenBank/DDBJ databases">
        <title>Mycoplasma neophronis type strain whole genome sequence.</title>
        <authorList>
            <person name="Spergser J."/>
        </authorList>
    </citation>
    <scope>NUCLEOTIDE SEQUENCE [LARGE SCALE GENOMIC DNA]</scope>
    <source>
        <strain evidence="1">DSM 24097</strain>
    </source>
</reference>
<dbReference type="InterPro" id="IPR021222">
    <property type="entry name" value="DUF2714"/>
</dbReference>
<dbReference type="RefSeq" id="WP_140914752.1">
    <property type="nucleotide sequence ID" value="NZ_VHHP01000003.1"/>
</dbReference>
<evidence type="ECO:0000313" key="2">
    <source>
        <dbReference type="Proteomes" id="UP000316851"/>
    </source>
</evidence>
<gene>
    <name evidence="1" type="ORF">FJR74_01315</name>
</gene>